<keyword evidence="8 11" id="KW-1133">Transmembrane helix</keyword>
<dbReference type="InterPro" id="IPR000209">
    <property type="entry name" value="Peptidase_S8/S53_dom"/>
</dbReference>
<evidence type="ECO:0000256" key="10">
    <source>
        <dbReference type="PROSITE-ProRule" id="PRU01240"/>
    </source>
</evidence>
<evidence type="ECO:0000256" key="11">
    <source>
        <dbReference type="SAM" id="Phobius"/>
    </source>
</evidence>
<comment type="caution">
    <text evidence="14">The sequence shown here is derived from an EMBL/GenBank/DDBJ whole genome shotgun (WGS) entry which is preliminary data.</text>
</comment>
<organism evidence="14 15">
    <name type="scientific">Streptomyces pseudovenezuelae</name>
    <dbReference type="NCBI Taxonomy" id="67350"/>
    <lineage>
        <taxon>Bacteria</taxon>
        <taxon>Bacillati</taxon>
        <taxon>Actinomycetota</taxon>
        <taxon>Actinomycetes</taxon>
        <taxon>Kitasatosporales</taxon>
        <taxon>Streptomycetaceae</taxon>
        <taxon>Streptomyces</taxon>
        <taxon>Streptomyces aurantiacus group</taxon>
    </lineage>
</organism>
<dbReference type="Gene3D" id="3.40.50.200">
    <property type="entry name" value="Peptidase S8/S53 domain"/>
    <property type="match status" value="1"/>
</dbReference>
<evidence type="ECO:0000256" key="7">
    <source>
        <dbReference type="ARBA" id="ARBA00022825"/>
    </source>
</evidence>
<dbReference type="SUPFAM" id="SSF52743">
    <property type="entry name" value="Subtilisin-like"/>
    <property type="match status" value="1"/>
</dbReference>
<sequence>MSLTTRRAGLLSVLLAASVALVPPTAAHADGIRAKQWALDAMHTQQAWQTTKGAGVTVAVLDTGVENDHPDLVGNVLTGKDMIGFGATRGDRSWARHGTAMAGIIAGHGHGVGNGDGVMGIAPEAKILPVRVILEDGDPARAKARNTRGNALAEGIRWAADHGADVINLSLGDDSASAHPEAGEDDAVQYALSKGSVVVASAGNGGEKGDHISYPAAYPGVIAATAVDKFGTRASFSTRRWYATVAAPGDDVVIADPDHKYYEGWGTSAASAFVSGAAALVKAAHPDLTPAQIKRLLEDTARNAPAGGRDDSRGFGFIDPAAALKAADRLEPQGLRPAAYDEKYFGSGPDTAASGDDTASWAAPLAGGAGVALLIAAVFLWRGRRGPRQSYESF</sequence>
<evidence type="ECO:0000256" key="9">
    <source>
        <dbReference type="ARBA" id="ARBA00023136"/>
    </source>
</evidence>
<dbReference type="AlphaFoldDB" id="A0A117PP28"/>
<evidence type="ECO:0000256" key="3">
    <source>
        <dbReference type="ARBA" id="ARBA00022475"/>
    </source>
</evidence>
<feature type="signal peptide" evidence="12">
    <location>
        <begin position="1"/>
        <end position="29"/>
    </location>
</feature>
<evidence type="ECO:0000313" key="14">
    <source>
        <dbReference type="EMBL" id="KUM83690.1"/>
    </source>
</evidence>
<keyword evidence="4 10" id="KW-0645">Protease</keyword>
<evidence type="ECO:0000256" key="8">
    <source>
        <dbReference type="ARBA" id="ARBA00022989"/>
    </source>
</evidence>
<comment type="similarity">
    <text evidence="2 10">Belongs to the peptidase S8 family.</text>
</comment>
<evidence type="ECO:0000256" key="1">
    <source>
        <dbReference type="ARBA" id="ARBA00004162"/>
    </source>
</evidence>
<dbReference type="InterPro" id="IPR050131">
    <property type="entry name" value="Peptidase_S8_subtilisin-like"/>
</dbReference>
<dbReference type="InterPro" id="IPR036852">
    <property type="entry name" value="Peptidase_S8/S53_dom_sf"/>
</dbReference>
<accession>A0A117PP28</accession>
<keyword evidence="6 10" id="KW-0378">Hydrolase</keyword>
<evidence type="ECO:0000256" key="12">
    <source>
        <dbReference type="SAM" id="SignalP"/>
    </source>
</evidence>
<feature type="active site" description="Charge relay system" evidence="10">
    <location>
        <position position="97"/>
    </location>
</feature>
<dbReference type="GO" id="GO:0005886">
    <property type="term" value="C:plasma membrane"/>
    <property type="evidence" value="ECO:0007669"/>
    <property type="project" value="UniProtKB-SubCell"/>
</dbReference>
<dbReference type="Proteomes" id="UP000053039">
    <property type="component" value="Unassembled WGS sequence"/>
</dbReference>
<dbReference type="GO" id="GO:0006508">
    <property type="term" value="P:proteolysis"/>
    <property type="evidence" value="ECO:0007669"/>
    <property type="project" value="UniProtKB-KW"/>
</dbReference>
<dbReference type="PROSITE" id="PS51892">
    <property type="entry name" value="SUBTILASE"/>
    <property type="match status" value="1"/>
</dbReference>
<evidence type="ECO:0000256" key="5">
    <source>
        <dbReference type="ARBA" id="ARBA00022692"/>
    </source>
</evidence>
<name>A0A117PP28_9ACTN</name>
<protein>
    <submittedName>
        <fullName evidence="14">Type VII secretion-associated serine protease mycosin</fullName>
    </submittedName>
</protein>
<dbReference type="GO" id="GO:0004252">
    <property type="term" value="F:serine-type endopeptidase activity"/>
    <property type="evidence" value="ECO:0007669"/>
    <property type="project" value="UniProtKB-UniRule"/>
</dbReference>
<dbReference type="InterPro" id="IPR015500">
    <property type="entry name" value="Peptidase_S8_subtilisin-rel"/>
</dbReference>
<dbReference type="InterPro" id="IPR023834">
    <property type="entry name" value="T7SS_pept_S8A_mycosin"/>
</dbReference>
<evidence type="ECO:0000313" key="15">
    <source>
        <dbReference type="Proteomes" id="UP000053039"/>
    </source>
</evidence>
<comment type="subcellular location">
    <subcellularLocation>
        <location evidence="1">Cell membrane</location>
        <topology evidence="1">Single-pass membrane protein</topology>
    </subcellularLocation>
</comment>
<dbReference type="PANTHER" id="PTHR43806">
    <property type="entry name" value="PEPTIDASE S8"/>
    <property type="match status" value="1"/>
</dbReference>
<dbReference type="NCBIfam" id="TIGR03921">
    <property type="entry name" value="T7SS_mycosin"/>
    <property type="match status" value="1"/>
</dbReference>
<dbReference type="PRINTS" id="PR00723">
    <property type="entry name" value="SUBTILISIN"/>
</dbReference>
<gene>
    <name evidence="14" type="ORF">AQI94_35525</name>
</gene>
<evidence type="ECO:0000256" key="4">
    <source>
        <dbReference type="ARBA" id="ARBA00022670"/>
    </source>
</evidence>
<feature type="active site" description="Charge relay system" evidence="10">
    <location>
        <position position="268"/>
    </location>
</feature>
<keyword evidence="5 11" id="KW-0812">Transmembrane</keyword>
<evidence type="ECO:0000256" key="6">
    <source>
        <dbReference type="ARBA" id="ARBA00022801"/>
    </source>
</evidence>
<dbReference type="Pfam" id="PF00082">
    <property type="entry name" value="Peptidase_S8"/>
    <property type="match status" value="1"/>
</dbReference>
<dbReference type="RefSeq" id="WP_031060598.1">
    <property type="nucleotide sequence ID" value="NZ_JBEYZI010000008.1"/>
</dbReference>
<evidence type="ECO:0000256" key="2">
    <source>
        <dbReference type="ARBA" id="ARBA00011073"/>
    </source>
</evidence>
<feature type="chain" id="PRO_5007153446" evidence="12">
    <location>
        <begin position="30"/>
        <end position="394"/>
    </location>
</feature>
<feature type="transmembrane region" description="Helical" evidence="11">
    <location>
        <begin position="361"/>
        <end position="381"/>
    </location>
</feature>
<dbReference type="PANTHER" id="PTHR43806:SF11">
    <property type="entry name" value="CEREVISIN-RELATED"/>
    <property type="match status" value="1"/>
</dbReference>
<reference evidence="14 15" key="1">
    <citation type="submission" date="2015-10" db="EMBL/GenBank/DDBJ databases">
        <title>Draft genome sequence of Streptomyces pseudovenezuelae DSM 40212, type strain for the species Streptomyces pseudovenezuelae.</title>
        <authorList>
            <person name="Ruckert C."/>
            <person name="Winkler A."/>
            <person name="Kalinowski J."/>
            <person name="Kampfer P."/>
            <person name="Glaeser S."/>
        </authorList>
    </citation>
    <scope>NUCLEOTIDE SEQUENCE [LARGE SCALE GENOMIC DNA]</scope>
    <source>
        <strain evidence="14 15">DSM 40212</strain>
    </source>
</reference>
<dbReference type="EMBL" id="LMWM01000041">
    <property type="protein sequence ID" value="KUM83690.1"/>
    <property type="molecule type" value="Genomic_DNA"/>
</dbReference>
<feature type="active site" description="Charge relay system" evidence="10">
    <location>
        <position position="62"/>
    </location>
</feature>
<feature type="domain" description="Peptidase S8/S53" evidence="13">
    <location>
        <begin position="53"/>
        <end position="316"/>
    </location>
</feature>
<keyword evidence="7 10" id="KW-0720">Serine protease</keyword>
<keyword evidence="9 11" id="KW-0472">Membrane</keyword>
<dbReference type="OrthoDB" id="9798386at2"/>
<dbReference type="InterPro" id="IPR023827">
    <property type="entry name" value="Peptidase_S8_Asp-AS"/>
</dbReference>
<keyword evidence="12" id="KW-0732">Signal</keyword>
<keyword evidence="3" id="KW-1003">Cell membrane</keyword>
<dbReference type="PROSITE" id="PS00136">
    <property type="entry name" value="SUBTILASE_ASP"/>
    <property type="match status" value="1"/>
</dbReference>
<evidence type="ECO:0000259" key="13">
    <source>
        <dbReference type="Pfam" id="PF00082"/>
    </source>
</evidence>
<proteinExistence type="inferred from homology"/>